<feature type="DNA-binding region" description="H-T-H motif" evidence="4">
    <location>
        <begin position="28"/>
        <end position="47"/>
    </location>
</feature>
<sequence length="186" mass="20594">MRADARANREDLLQAARDLTGEKGLDVSLRAIAQRAGVGVATLYRHFPTCRDLLTELLQGLLADLRAAAERFHSGEEDLSARWRDFAVHVAAVNLTAVAVTRQSMKERDLPHRELMEAAEGEILELMESVASVVRAARIVRADVTGERFLLGLMTVMRPLLPEVEQVLPDQRAWLLDAYLRGLAAG</sequence>
<dbReference type="GO" id="GO:0003700">
    <property type="term" value="F:DNA-binding transcription factor activity"/>
    <property type="evidence" value="ECO:0007669"/>
    <property type="project" value="TreeGrafter"/>
</dbReference>
<dbReference type="PANTHER" id="PTHR30055">
    <property type="entry name" value="HTH-TYPE TRANSCRIPTIONAL REGULATOR RUTR"/>
    <property type="match status" value="1"/>
</dbReference>
<dbReference type="AlphaFoldDB" id="A0A7W7GPV9"/>
<keyword evidence="2 4" id="KW-0238">DNA-binding</keyword>
<evidence type="ECO:0000313" key="6">
    <source>
        <dbReference type="EMBL" id="MBB4736092.1"/>
    </source>
</evidence>
<dbReference type="InterPro" id="IPR036271">
    <property type="entry name" value="Tet_transcr_reg_TetR-rel_C_sf"/>
</dbReference>
<dbReference type="InterPro" id="IPR001647">
    <property type="entry name" value="HTH_TetR"/>
</dbReference>
<dbReference type="InterPro" id="IPR050109">
    <property type="entry name" value="HTH-type_TetR-like_transc_reg"/>
</dbReference>
<dbReference type="Pfam" id="PF00440">
    <property type="entry name" value="TetR_N"/>
    <property type="match status" value="1"/>
</dbReference>
<comment type="caution">
    <text evidence="6">The sequence shown here is derived from an EMBL/GenBank/DDBJ whole genome shotgun (WGS) entry which is preliminary data.</text>
</comment>
<keyword evidence="7" id="KW-1185">Reference proteome</keyword>
<dbReference type="InterPro" id="IPR009057">
    <property type="entry name" value="Homeodomain-like_sf"/>
</dbReference>
<dbReference type="RefSeq" id="WP_184241711.1">
    <property type="nucleotide sequence ID" value="NZ_JACHNA010000001.1"/>
</dbReference>
<keyword evidence="1" id="KW-0805">Transcription regulation</keyword>
<evidence type="ECO:0000256" key="1">
    <source>
        <dbReference type="ARBA" id="ARBA00023015"/>
    </source>
</evidence>
<name>A0A7W7GPV9_9MICC</name>
<dbReference type="SUPFAM" id="SSF46689">
    <property type="entry name" value="Homeodomain-like"/>
    <property type="match status" value="1"/>
</dbReference>
<evidence type="ECO:0000256" key="2">
    <source>
        <dbReference type="ARBA" id="ARBA00023125"/>
    </source>
</evidence>
<evidence type="ECO:0000256" key="4">
    <source>
        <dbReference type="PROSITE-ProRule" id="PRU00335"/>
    </source>
</evidence>
<evidence type="ECO:0000256" key="3">
    <source>
        <dbReference type="ARBA" id="ARBA00023163"/>
    </source>
</evidence>
<protein>
    <submittedName>
        <fullName evidence="6">AcrR family transcriptional regulator</fullName>
    </submittedName>
</protein>
<dbReference type="PANTHER" id="PTHR30055:SF234">
    <property type="entry name" value="HTH-TYPE TRANSCRIPTIONAL REGULATOR BETI"/>
    <property type="match status" value="1"/>
</dbReference>
<dbReference type="Proteomes" id="UP000540191">
    <property type="component" value="Unassembled WGS sequence"/>
</dbReference>
<dbReference type="EMBL" id="JACHNA010000001">
    <property type="protein sequence ID" value="MBB4736092.1"/>
    <property type="molecule type" value="Genomic_DNA"/>
</dbReference>
<gene>
    <name evidence="6" type="ORF">HDA30_001600</name>
</gene>
<feature type="domain" description="HTH tetR-type" evidence="5">
    <location>
        <begin position="6"/>
        <end position="65"/>
    </location>
</feature>
<dbReference type="PROSITE" id="PS50977">
    <property type="entry name" value="HTH_TETR_2"/>
    <property type="match status" value="1"/>
</dbReference>
<dbReference type="SUPFAM" id="SSF48498">
    <property type="entry name" value="Tetracyclin repressor-like, C-terminal domain"/>
    <property type="match status" value="1"/>
</dbReference>
<reference evidence="6 7" key="1">
    <citation type="submission" date="2020-08" db="EMBL/GenBank/DDBJ databases">
        <title>Sequencing the genomes of 1000 actinobacteria strains.</title>
        <authorList>
            <person name="Klenk H.-P."/>
        </authorList>
    </citation>
    <scope>NUCLEOTIDE SEQUENCE [LARGE SCALE GENOMIC DNA]</scope>
    <source>
        <strain evidence="6 7">DSM 23974</strain>
    </source>
</reference>
<dbReference type="Gene3D" id="1.10.357.10">
    <property type="entry name" value="Tetracycline Repressor, domain 2"/>
    <property type="match status" value="1"/>
</dbReference>
<accession>A0A7W7GPV9</accession>
<proteinExistence type="predicted"/>
<keyword evidence="3" id="KW-0804">Transcription</keyword>
<dbReference type="PRINTS" id="PR00455">
    <property type="entry name" value="HTHTETR"/>
</dbReference>
<dbReference type="GO" id="GO:0000976">
    <property type="term" value="F:transcription cis-regulatory region binding"/>
    <property type="evidence" value="ECO:0007669"/>
    <property type="project" value="TreeGrafter"/>
</dbReference>
<evidence type="ECO:0000259" key="5">
    <source>
        <dbReference type="PROSITE" id="PS50977"/>
    </source>
</evidence>
<evidence type="ECO:0000313" key="7">
    <source>
        <dbReference type="Proteomes" id="UP000540191"/>
    </source>
</evidence>
<organism evidence="6 7">
    <name type="scientific">Micrococcus cohnii</name>
    <dbReference type="NCBI Taxonomy" id="993416"/>
    <lineage>
        <taxon>Bacteria</taxon>
        <taxon>Bacillati</taxon>
        <taxon>Actinomycetota</taxon>
        <taxon>Actinomycetes</taxon>
        <taxon>Micrococcales</taxon>
        <taxon>Micrococcaceae</taxon>
        <taxon>Micrococcus</taxon>
    </lineage>
</organism>